<comment type="caution">
    <text evidence="2">The sequence shown here is derived from an EMBL/GenBank/DDBJ whole genome shotgun (WGS) entry which is preliminary data.</text>
</comment>
<sequence length="134" mass="14328">MPLTSGGSGGASWWTGAAAGVDSSQGTGSDDDMRSSIVDGRARRDGRCDCRAVDGQEREMAPERACPQLEILNRFTRPTAAQITSRTTTPVPCWRPTQTDSDGIRTPRGRPSAWNDKAPCAFRERAGILQGSSS</sequence>
<proteinExistence type="predicted"/>
<evidence type="ECO:0000313" key="2">
    <source>
        <dbReference type="EMBL" id="GGJ79211.1"/>
    </source>
</evidence>
<reference evidence="2" key="2">
    <citation type="submission" date="2020-09" db="EMBL/GenBank/DDBJ databases">
        <authorList>
            <person name="Sun Q."/>
            <person name="Ohkuma M."/>
        </authorList>
    </citation>
    <scope>NUCLEOTIDE SEQUENCE</scope>
    <source>
        <strain evidence="2">JCM 14371</strain>
    </source>
</reference>
<dbReference type="AlphaFoldDB" id="A0A917PIB4"/>
<dbReference type="Proteomes" id="UP000635726">
    <property type="component" value="Unassembled WGS sequence"/>
</dbReference>
<feature type="region of interest" description="Disordered" evidence="1">
    <location>
        <begin position="77"/>
        <end position="117"/>
    </location>
</feature>
<accession>A0A917PIB4</accession>
<reference evidence="2" key="1">
    <citation type="journal article" date="2014" name="Int. J. Syst. Evol. Microbiol.">
        <title>Complete genome sequence of Corynebacterium casei LMG S-19264T (=DSM 44701T), isolated from a smear-ripened cheese.</title>
        <authorList>
            <consortium name="US DOE Joint Genome Institute (JGI-PGF)"/>
            <person name="Walter F."/>
            <person name="Albersmeier A."/>
            <person name="Kalinowski J."/>
            <person name="Ruckert C."/>
        </authorList>
    </citation>
    <scope>NUCLEOTIDE SEQUENCE</scope>
    <source>
        <strain evidence="2">JCM 14371</strain>
    </source>
</reference>
<feature type="compositionally biased region" description="Low complexity" evidence="1">
    <location>
        <begin position="11"/>
        <end position="20"/>
    </location>
</feature>
<organism evidence="2 3">
    <name type="scientific">Deinococcus aquiradiocola</name>
    <dbReference type="NCBI Taxonomy" id="393059"/>
    <lineage>
        <taxon>Bacteria</taxon>
        <taxon>Thermotogati</taxon>
        <taxon>Deinococcota</taxon>
        <taxon>Deinococci</taxon>
        <taxon>Deinococcales</taxon>
        <taxon>Deinococcaceae</taxon>
        <taxon>Deinococcus</taxon>
    </lineage>
</organism>
<gene>
    <name evidence="2" type="ORF">GCM10008939_23780</name>
</gene>
<evidence type="ECO:0000256" key="1">
    <source>
        <dbReference type="SAM" id="MobiDB-lite"/>
    </source>
</evidence>
<feature type="region of interest" description="Disordered" evidence="1">
    <location>
        <begin position="1"/>
        <end position="46"/>
    </location>
</feature>
<feature type="compositionally biased region" description="Polar residues" evidence="1">
    <location>
        <begin position="79"/>
        <end position="101"/>
    </location>
</feature>
<protein>
    <submittedName>
        <fullName evidence="2">Uncharacterized protein</fullName>
    </submittedName>
</protein>
<name>A0A917PIB4_9DEIO</name>
<keyword evidence="3" id="KW-1185">Reference proteome</keyword>
<feature type="compositionally biased region" description="Gly residues" evidence="1">
    <location>
        <begin position="1"/>
        <end position="10"/>
    </location>
</feature>
<evidence type="ECO:0000313" key="3">
    <source>
        <dbReference type="Proteomes" id="UP000635726"/>
    </source>
</evidence>
<dbReference type="EMBL" id="BMOE01000007">
    <property type="protein sequence ID" value="GGJ79211.1"/>
    <property type="molecule type" value="Genomic_DNA"/>
</dbReference>